<evidence type="ECO:0000313" key="3">
    <source>
        <dbReference type="Proteomes" id="UP001432995"/>
    </source>
</evidence>
<keyword evidence="2" id="KW-0648">Protein biosynthesis</keyword>
<dbReference type="EMBL" id="JBELQD010000012">
    <property type="protein sequence ID" value="MER2289125.1"/>
    <property type="molecule type" value="Genomic_DNA"/>
</dbReference>
<feature type="region of interest" description="Disordered" evidence="1">
    <location>
        <begin position="360"/>
        <end position="433"/>
    </location>
</feature>
<keyword evidence="2" id="KW-0396">Initiation factor</keyword>
<sequence>MPLRLASVTARGDRATEPPYLALAPGAAAVLRGRGDAEELEDLPVTPPPSDADKPGTGGPKPDEVKSGDAKPGDARPGDVKPGAKSPAPAVGGAKPAQAAANQAPSATPPKPATEPVTTARPGGPGATEGKPEAGKPTTPVGAADLAKSGPGPSGRPGDGKAPASQPGATGPATAGAKVEPGKADPGKPEAAKPDPSKPGQPGPGAQAGGTPRPGATAAGAASAAVTAGPILDLKAKRIPDPPPPGKETPKDAAKDTPKDAGKEPPKGPVPGGKAVTVPSPQPGRARAGFGSLAAAGLLGGLIGAGALFGAERAGIGGMLRPNAADPSLSGQVASLDKRVDGLAPRDALTELDKRVAAAETAARQALEKTPAPGGTPTEGQAPGAAPAVPADLAARLDSLDQRVAALQEEPGREPGRDQQGDSKLGAVQAIDPKQVADLDARVKALESDQSAKGEVAETSKKIAALQGQVEQRTKANAEADAALGQRLDSLQQALDSRVKAATEAVQAATQASRTAAEAGQAQAAEAAKAVDRRLQEQADKIAALDKGLAQRAEVATVQAALRVVVADRVASALAAGMPYAEPLATLRKLDPGAESQAAALAPFADSGAPTTAQLANDFRPIAEQIAAKRRAQRAKSAAEAGDFRTKLLSMADGLVQVRKVDTPSATPEASDEPEAKVQAALDRGDLPAASAAFAALPAEARDQAGDFAAKLKARAAAEEAVRTLLAGAFKALPTDPAPGAAPAASSGR</sequence>
<feature type="compositionally biased region" description="Basic and acidic residues" evidence="1">
    <location>
        <begin position="410"/>
        <end position="421"/>
    </location>
</feature>
<gene>
    <name evidence="2" type="ORF">ABS770_12715</name>
</gene>
<feature type="compositionally biased region" description="Low complexity" evidence="1">
    <location>
        <begin position="209"/>
        <end position="230"/>
    </location>
</feature>
<feature type="compositionally biased region" description="Basic and acidic residues" evidence="1">
    <location>
        <begin position="61"/>
        <end position="79"/>
    </location>
</feature>
<keyword evidence="3" id="KW-1185">Reference proteome</keyword>
<proteinExistence type="predicted"/>
<feature type="compositionally biased region" description="Low complexity" evidence="1">
    <location>
        <begin position="382"/>
        <end position="394"/>
    </location>
</feature>
<comment type="caution">
    <text evidence="2">The sequence shown here is derived from an EMBL/GenBank/DDBJ whole genome shotgun (WGS) entry which is preliminary data.</text>
</comment>
<feature type="compositionally biased region" description="Low complexity" evidence="1">
    <location>
        <begin position="160"/>
        <end position="177"/>
    </location>
</feature>
<organism evidence="2 3">
    <name type="scientific">Methylobacterium brachiatum</name>
    <dbReference type="NCBI Taxonomy" id="269660"/>
    <lineage>
        <taxon>Bacteria</taxon>
        <taxon>Pseudomonadati</taxon>
        <taxon>Pseudomonadota</taxon>
        <taxon>Alphaproteobacteria</taxon>
        <taxon>Hyphomicrobiales</taxon>
        <taxon>Methylobacteriaceae</taxon>
        <taxon>Methylobacterium</taxon>
    </lineage>
</organism>
<feature type="compositionally biased region" description="Basic and acidic residues" evidence="1">
    <location>
        <begin position="248"/>
        <end position="266"/>
    </location>
</feature>
<protein>
    <submittedName>
        <fullName evidence="2">Translation initiation factor 2</fullName>
    </submittedName>
</protein>
<feature type="compositionally biased region" description="Low complexity" evidence="1">
    <location>
        <begin position="80"/>
        <end position="106"/>
    </location>
</feature>
<dbReference type="GO" id="GO:0003743">
    <property type="term" value="F:translation initiation factor activity"/>
    <property type="evidence" value="ECO:0007669"/>
    <property type="project" value="UniProtKB-KW"/>
</dbReference>
<reference evidence="2" key="1">
    <citation type="submission" date="2024-06" db="EMBL/GenBank/DDBJ databases">
        <authorList>
            <person name="Campbell A.G."/>
        </authorList>
    </citation>
    <scope>NUCLEOTIDE SEQUENCE</scope>
    <source>
        <strain evidence="2">EM17</strain>
    </source>
</reference>
<dbReference type="Proteomes" id="UP001432995">
    <property type="component" value="Unassembled WGS sequence"/>
</dbReference>
<feature type="compositionally biased region" description="Low complexity" evidence="1">
    <location>
        <begin position="272"/>
        <end position="284"/>
    </location>
</feature>
<evidence type="ECO:0000256" key="1">
    <source>
        <dbReference type="SAM" id="MobiDB-lite"/>
    </source>
</evidence>
<feature type="compositionally biased region" description="Basic and acidic residues" evidence="1">
    <location>
        <begin position="180"/>
        <end position="196"/>
    </location>
</feature>
<feature type="region of interest" description="Disordered" evidence="1">
    <location>
        <begin position="32"/>
        <end position="284"/>
    </location>
</feature>
<evidence type="ECO:0000313" key="2">
    <source>
        <dbReference type="EMBL" id="MER2289125.1"/>
    </source>
</evidence>
<name>A0ABV1R2T1_9HYPH</name>
<dbReference type="RefSeq" id="WP_007560776.1">
    <property type="nucleotide sequence ID" value="NZ_JBELQD010000012.1"/>
</dbReference>
<accession>A0ABV1R2T1</accession>